<dbReference type="SUPFAM" id="SSF143100">
    <property type="entry name" value="TTHA1013/TTHA0281-like"/>
    <property type="match status" value="1"/>
</dbReference>
<dbReference type="InterPro" id="IPR015066">
    <property type="entry name" value="DUF1902"/>
</dbReference>
<keyword evidence="3" id="KW-1185">Reference proteome</keyword>
<accession>A0A9W6GTM3</accession>
<protein>
    <recommendedName>
        <fullName evidence="1">DUF1902 domain-containing protein</fullName>
    </recommendedName>
</protein>
<evidence type="ECO:0000313" key="2">
    <source>
        <dbReference type="EMBL" id="GLI92641.1"/>
    </source>
</evidence>
<feature type="domain" description="DUF1902" evidence="1">
    <location>
        <begin position="16"/>
        <end position="78"/>
    </location>
</feature>
<comment type="caution">
    <text evidence="2">The sequence shown here is derived from an EMBL/GenBank/DDBJ whole genome shotgun (WGS) entry which is preliminary data.</text>
</comment>
<dbReference type="Pfam" id="PF08972">
    <property type="entry name" value="DUF1902"/>
    <property type="match status" value="1"/>
</dbReference>
<reference evidence="2" key="1">
    <citation type="journal article" date="2023" name="Int. J. Syst. Evol. Microbiol.">
        <title>Methylocystis iwaonis sp. nov., a type II methane-oxidizing bacterium from surface soil of a rice paddy field in Japan, and emended description of the genus Methylocystis (ex Whittenbury et al. 1970) Bowman et al. 1993.</title>
        <authorList>
            <person name="Kaise H."/>
            <person name="Sawadogo J.B."/>
            <person name="Alam M.S."/>
            <person name="Ueno C."/>
            <person name="Dianou D."/>
            <person name="Shinjo R."/>
            <person name="Asakawa S."/>
        </authorList>
    </citation>
    <scope>NUCLEOTIDE SEQUENCE</scope>
    <source>
        <strain evidence="2">LMG27198</strain>
    </source>
</reference>
<dbReference type="Proteomes" id="UP001144323">
    <property type="component" value="Unassembled WGS sequence"/>
</dbReference>
<dbReference type="InterPro" id="IPR035069">
    <property type="entry name" value="TTHA1013/TTHA0281-like"/>
</dbReference>
<proteinExistence type="predicted"/>
<dbReference type="Gene3D" id="3.30.2390.10">
    <property type="entry name" value="TTHA1013-like"/>
    <property type="match status" value="1"/>
</dbReference>
<dbReference type="EMBL" id="BSEC01000001">
    <property type="protein sequence ID" value="GLI92641.1"/>
    <property type="molecule type" value="Genomic_DNA"/>
</dbReference>
<name>A0A9W6GTM3_9HYPH</name>
<gene>
    <name evidence="2" type="ORF">LMG27198_16330</name>
</gene>
<evidence type="ECO:0000259" key="1">
    <source>
        <dbReference type="Pfam" id="PF08972"/>
    </source>
</evidence>
<dbReference type="AlphaFoldDB" id="A0A9W6GTM3"/>
<sequence length="85" mass="9386">MGRRQTDFYVMKTPIQIDAQWDNDAQVWFATSHDAPGLVVEAESWQAMIDEVRAVLPDLLKLNGDAVADISLTFKAETHLALAAG</sequence>
<organism evidence="2 3">
    <name type="scientific">Methylocystis echinoides</name>
    <dbReference type="NCBI Taxonomy" id="29468"/>
    <lineage>
        <taxon>Bacteria</taxon>
        <taxon>Pseudomonadati</taxon>
        <taxon>Pseudomonadota</taxon>
        <taxon>Alphaproteobacteria</taxon>
        <taxon>Hyphomicrobiales</taxon>
        <taxon>Methylocystaceae</taxon>
        <taxon>Methylocystis</taxon>
    </lineage>
</organism>
<evidence type="ECO:0000313" key="3">
    <source>
        <dbReference type="Proteomes" id="UP001144323"/>
    </source>
</evidence>